<dbReference type="RefSeq" id="WP_349182643.1">
    <property type="nucleotide sequence ID" value="NZ_JBBNGS010000011.1"/>
</dbReference>
<name>A0ABV1IGL2_9ACTN</name>
<keyword evidence="1 2" id="KW-0238">DNA-binding</keyword>
<evidence type="ECO:0000313" key="5">
    <source>
        <dbReference type="Proteomes" id="UP001478817"/>
    </source>
</evidence>
<comment type="caution">
    <text evidence="4">The sequence shown here is derived from an EMBL/GenBank/DDBJ whole genome shotgun (WGS) entry which is preliminary data.</text>
</comment>
<evidence type="ECO:0000256" key="1">
    <source>
        <dbReference type="ARBA" id="ARBA00023125"/>
    </source>
</evidence>
<dbReference type="InterPro" id="IPR001647">
    <property type="entry name" value="HTH_TetR"/>
</dbReference>
<dbReference type="PROSITE" id="PS50977">
    <property type="entry name" value="HTH_TETR_2"/>
    <property type="match status" value="1"/>
</dbReference>
<gene>
    <name evidence="4" type="ORF">AAAT05_06775</name>
</gene>
<dbReference type="InterPro" id="IPR009057">
    <property type="entry name" value="Homeodomain-like_sf"/>
</dbReference>
<evidence type="ECO:0000256" key="2">
    <source>
        <dbReference type="PROSITE-ProRule" id="PRU00335"/>
    </source>
</evidence>
<accession>A0ABV1IGL2</accession>
<keyword evidence="5" id="KW-1185">Reference proteome</keyword>
<feature type="domain" description="HTH tetR-type" evidence="3">
    <location>
        <begin position="11"/>
        <end position="71"/>
    </location>
</feature>
<dbReference type="SUPFAM" id="SSF46689">
    <property type="entry name" value="Homeodomain-like"/>
    <property type="match status" value="1"/>
</dbReference>
<feature type="DNA-binding region" description="H-T-H motif" evidence="2">
    <location>
        <begin position="34"/>
        <end position="53"/>
    </location>
</feature>
<reference evidence="4 5" key="1">
    <citation type="submission" date="2024-04" db="EMBL/GenBank/DDBJ databases">
        <title>Human intestinal bacterial collection.</title>
        <authorList>
            <person name="Pauvert C."/>
            <person name="Hitch T.C.A."/>
            <person name="Clavel T."/>
        </authorList>
    </citation>
    <scope>NUCLEOTIDE SEQUENCE [LARGE SCALE GENOMIC DNA]</scope>
    <source>
        <strain evidence="4 5">CLA-AA-H197</strain>
    </source>
</reference>
<dbReference type="Pfam" id="PF14278">
    <property type="entry name" value="TetR_C_8"/>
    <property type="match status" value="1"/>
</dbReference>
<evidence type="ECO:0000259" key="3">
    <source>
        <dbReference type="PROSITE" id="PS50977"/>
    </source>
</evidence>
<organism evidence="4 5">
    <name type="scientific">Paratractidigestivibacter faecalis</name>
    <dbReference type="NCBI Taxonomy" id="2292441"/>
    <lineage>
        <taxon>Bacteria</taxon>
        <taxon>Bacillati</taxon>
        <taxon>Actinomycetota</taxon>
        <taxon>Coriobacteriia</taxon>
        <taxon>Coriobacteriales</taxon>
        <taxon>Atopobiaceae</taxon>
        <taxon>Paratractidigestivibacter</taxon>
    </lineage>
</organism>
<dbReference type="Gene3D" id="1.10.357.10">
    <property type="entry name" value="Tetracycline Repressor, domain 2"/>
    <property type="match status" value="1"/>
</dbReference>
<sequence length="206" mass="23515">MTAWGYDKKRDSADERIEDAVFSLMATTDIPDIRVADVCHGAGVSRSTFYRHFDSVDQVVKGFEMDLLANMHDINGYALKARFGLAELDPTPTMIRRMELLQERRDKIVALNGPHGDPQFIHKATVLMHDHFRDRLADVPGSADYRDFYLAFVLAGHHNVIQYWLEERPDTPPEKVAGVLNRLFYAPFFLDESRARTSPTSPFGEK</sequence>
<evidence type="ECO:0000313" key="4">
    <source>
        <dbReference type="EMBL" id="MEQ2638040.1"/>
    </source>
</evidence>
<dbReference type="EMBL" id="JBBNGS010000011">
    <property type="protein sequence ID" value="MEQ2638040.1"/>
    <property type="molecule type" value="Genomic_DNA"/>
</dbReference>
<dbReference type="Proteomes" id="UP001478817">
    <property type="component" value="Unassembled WGS sequence"/>
</dbReference>
<dbReference type="InterPro" id="IPR039532">
    <property type="entry name" value="TetR_C_Firmicutes"/>
</dbReference>
<protein>
    <submittedName>
        <fullName evidence="4">TetR-like C-terminal domain-containing protein</fullName>
    </submittedName>
</protein>
<proteinExistence type="predicted"/>